<organism evidence="1 3">
    <name type="scientific">Rhizophagus clarus</name>
    <dbReference type="NCBI Taxonomy" id="94130"/>
    <lineage>
        <taxon>Eukaryota</taxon>
        <taxon>Fungi</taxon>
        <taxon>Fungi incertae sedis</taxon>
        <taxon>Mucoromycota</taxon>
        <taxon>Glomeromycotina</taxon>
        <taxon>Glomeromycetes</taxon>
        <taxon>Glomerales</taxon>
        <taxon>Glomeraceae</taxon>
        <taxon>Rhizophagus</taxon>
    </lineage>
</organism>
<reference evidence="1 3" key="1">
    <citation type="submission" date="2017-11" db="EMBL/GenBank/DDBJ databases">
        <title>The genome of Rhizophagus clarus HR1 reveals common genetic basis of auxotrophy among arbuscular mycorrhizal fungi.</title>
        <authorList>
            <person name="Kobayashi Y."/>
        </authorList>
    </citation>
    <scope>NUCLEOTIDE SEQUENCE [LARGE SCALE GENOMIC DNA]</scope>
    <source>
        <strain evidence="1 3">HR1</strain>
    </source>
</reference>
<proteinExistence type="predicted"/>
<dbReference type="Proteomes" id="UP000615446">
    <property type="component" value="Unassembled WGS sequence"/>
</dbReference>
<dbReference type="OrthoDB" id="2430538at2759"/>
<keyword evidence="3" id="KW-1185">Reference proteome</keyword>
<dbReference type="EMBL" id="BLAL01000278">
    <property type="protein sequence ID" value="GES99363.1"/>
    <property type="molecule type" value="Genomic_DNA"/>
</dbReference>
<accession>A0A2Z6S088</accession>
<evidence type="ECO:0000313" key="3">
    <source>
        <dbReference type="Proteomes" id="UP000247702"/>
    </source>
</evidence>
<gene>
    <name evidence="2" type="ORF">RCL2_002587200</name>
    <name evidence="1" type="ORF">RclHR1_08200006</name>
</gene>
<dbReference type="AlphaFoldDB" id="A0A2Z6S088"/>
<reference evidence="2" key="2">
    <citation type="submission" date="2019-10" db="EMBL/GenBank/DDBJ databases">
        <title>Conservation and host-specific expression of non-tandemly repeated heterogenous ribosome RNA gene in arbuscular mycorrhizal fungi.</title>
        <authorList>
            <person name="Maeda T."/>
            <person name="Kobayashi Y."/>
            <person name="Nakagawa T."/>
            <person name="Ezawa T."/>
            <person name="Yamaguchi K."/>
            <person name="Bino T."/>
            <person name="Nishimoto Y."/>
            <person name="Shigenobu S."/>
            <person name="Kawaguchi M."/>
        </authorList>
    </citation>
    <scope>NUCLEOTIDE SEQUENCE</scope>
    <source>
        <strain evidence="2">HR1</strain>
    </source>
</reference>
<name>A0A2Z6S088_9GLOM</name>
<dbReference type="Proteomes" id="UP000247702">
    <property type="component" value="Unassembled WGS sequence"/>
</dbReference>
<evidence type="ECO:0000313" key="2">
    <source>
        <dbReference type="EMBL" id="GES99363.1"/>
    </source>
</evidence>
<protein>
    <submittedName>
        <fullName evidence="2">Uncharacterized protein LOC112591534</fullName>
    </submittedName>
</protein>
<dbReference type="EMBL" id="BEXD01004227">
    <property type="protein sequence ID" value="GBC08554.1"/>
    <property type="molecule type" value="Genomic_DNA"/>
</dbReference>
<evidence type="ECO:0000313" key="1">
    <source>
        <dbReference type="EMBL" id="GBC08554.1"/>
    </source>
</evidence>
<comment type="caution">
    <text evidence="1">The sequence shown here is derived from an EMBL/GenBank/DDBJ whole genome shotgun (WGS) entry which is preliminary data.</text>
</comment>
<sequence length="264" mass="30508">MDQHYLKKASDHNHTAEASRAGILKTINILKEQAQQTNNQPVQVIQEIVANSSQETYPYLSSHDAFRQSIKRIRHINIPTEPQSLESLNIPENMKKTLDGSNFLIRDSTIGCDRILNFTTVENLKQLEISPFWIMDGIFKTVPTIFKQLYTIHGCVGNENSHFEKAAINATQAEFQNMQNKGYHFHLAQNIYRKEQHSGLATYYGTNEEFSLLIQHIPALVFLPSNEISFAFNELKENMPVKANEIMDWFENYYVHGIVQHRLR</sequence>